<evidence type="ECO:0000313" key="1">
    <source>
        <dbReference type="EMBL" id="KAJ4864033.1"/>
    </source>
</evidence>
<name>A0A9W9ECB1_9HYPO</name>
<dbReference type="RefSeq" id="XP_056033089.1">
    <property type="nucleotide sequence ID" value="XM_056167773.1"/>
</dbReference>
<reference evidence="1" key="1">
    <citation type="submission" date="2022-09" db="EMBL/GenBank/DDBJ databases">
        <title>Chromosome-level assembly of Trichoderma breve T069, a fungus used in development of biopesticide product.</title>
        <authorList>
            <person name="Lin R."/>
            <person name="Liu T."/>
        </authorList>
    </citation>
    <scope>NUCLEOTIDE SEQUENCE</scope>
    <source>
        <strain evidence="1">T069</strain>
    </source>
</reference>
<accession>A0A9W9ECB1</accession>
<dbReference type="AlphaFoldDB" id="A0A9W9ECB1"/>
<comment type="caution">
    <text evidence="1">The sequence shown here is derived from an EMBL/GenBank/DDBJ whole genome shotgun (WGS) entry which is preliminary data.</text>
</comment>
<keyword evidence="2" id="KW-1185">Reference proteome</keyword>
<proteinExistence type="predicted"/>
<organism evidence="1 2">
    <name type="scientific">Trichoderma breve</name>
    <dbReference type="NCBI Taxonomy" id="2034170"/>
    <lineage>
        <taxon>Eukaryota</taxon>
        <taxon>Fungi</taxon>
        <taxon>Dikarya</taxon>
        <taxon>Ascomycota</taxon>
        <taxon>Pezizomycotina</taxon>
        <taxon>Sordariomycetes</taxon>
        <taxon>Hypocreomycetidae</taxon>
        <taxon>Hypocreales</taxon>
        <taxon>Hypocreaceae</taxon>
        <taxon>Trichoderma</taxon>
    </lineage>
</organism>
<protein>
    <submittedName>
        <fullName evidence="1">Uncharacterized protein</fullName>
    </submittedName>
</protein>
<sequence length="374" mass="42107">MEPNFALTGSVHETLLFMYVDVSLFLSLPRKSFEPQVRWWTARNTIFPGPTSLLVANFPHRAAKSSHKHAGGTRHSTNNLHPDPRSFLFVINELKVTENDNYNEGDEWDNRIPRRNSRGYDGETPGKVLRYHNGRVTEAFGYGWYREGFDEPAWPPGYVLMYNPDGSPMYTEYGTQAYATVYKQLSVFSCGPFLPIVVINGDPLTADPSSRETLARTPLQFHHPRDKEGISHAAHPDSHMKDGPGLCKYVAGANPSWMPSLVPAAYSNPKNPGPSNGLAGELPIILGLMAFSEPTRSEEVVNRTFLGDGVHRGEWRDGQWHRTEAPRGYARSAEDDPRGFLVTVLFDPENPDYSNESSLEAMEWDEVIVRESRR</sequence>
<dbReference type="GeneID" id="80862461"/>
<dbReference type="Proteomes" id="UP001140511">
    <property type="component" value="Unassembled WGS sequence"/>
</dbReference>
<dbReference type="EMBL" id="JAOPEN010000001">
    <property type="protein sequence ID" value="KAJ4864033.1"/>
    <property type="molecule type" value="Genomic_DNA"/>
</dbReference>
<gene>
    <name evidence="1" type="ORF">T069G_00563</name>
</gene>
<evidence type="ECO:0000313" key="2">
    <source>
        <dbReference type="Proteomes" id="UP001140511"/>
    </source>
</evidence>